<proteinExistence type="predicted"/>
<dbReference type="AlphaFoldDB" id="A0A4Q9GE12"/>
<name>A0A4Q9GE12_9HYPH</name>
<organism evidence="1 2">
    <name type="scientific">Hansschlegelia quercus</name>
    <dbReference type="NCBI Taxonomy" id="2528245"/>
    <lineage>
        <taxon>Bacteria</taxon>
        <taxon>Pseudomonadati</taxon>
        <taxon>Pseudomonadota</taxon>
        <taxon>Alphaproteobacteria</taxon>
        <taxon>Hyphomicrobiales</taxon>
        <taxon>Methylopilaceae</taxon>
        <taxon>Hansschlegelia</taxon>
    </lineage>
</organism>
<dbReference type="OrthoDB" id="8478167at2"/>
<evidence type="ECO:0000313" key="1">
    <source>
        <dbReference type="EMBL" id="TBN48639.1"/>
    </source>
</evidence>
<dbReference type="Proteomes" id="UP000291613">
    <property type="component" value="Unassembled WGS sequence"/>
</dbReference>
<sequence>MSEASARAASSPPSGGEGRDGRAAAIFAVAVLALLTGCIPQTGDFGRPKPNVIDDLALPVAGDAAARARSEPVSTYRMTDDEVAMRDLAWGVVMPPLDEQRRGRVLAELKRTRILPVNRLRLDKANYVRTLISIDYASSRSRYERLIDDVVDDTRRVEPFFRAAAKVAEGDRVRGRALDLMPDVRPDERGKGEQRIAENGLFIAWVRDSFEERLAAYRYALERLTLETPDRLALEAGAAIDQFAAVLGSLRPLAPRGVFKG</sequence>
<accession>A0A4Q9GE12</accession>
<gene>
    <name evidence="1" type="ORF">EYR15_13705</name>
</gene>
<reference evidence="1 2" key="1">
    <citation type="submission" date="2019-02" db="EMBL/GenBank/DDBJ databases">
        <title>Hansschlegelia quercus sp. nov., a novel methylotrophic bacterium from buds of oak (Quercus robur L.).</title>
        <authorList>
            <person name="Agafonova N.V."/>
            <person name="Kaparullina E.N."/>
            <person name="Grouzdev D.S."/>
            <person name="Doronina N.V."/>
        </authorList>
    </citation>
    <scope>NUCLEOTIDE SEQUENCE [LARGE SCALE GENOMIC DNA]</scope>
    <source>
        <strain evidence="1 2">Dub</strain>
    </source>
</reference>
<keyword evidence="2" id="KW-1185">Reference proteome</keyword>
<dbReference type="EMBL" id="SIUB01000007">
    <property type="protein sequence ID" value="TBN48639.1"/>
    <property type="molecule type" value="Genomic_DNA"/>
</dbReference>
<comment type="caution">
    <text evidence="1">The sequence shown here is derived from an EMBL/GenBank/DDBJ whole genome shotgun (WGS) entry which is preliminary data.</text>
</comment>
<evidence type="ECO:0000313" key="2">
    <source>
        <dbReference type="Proteomes" id="UP000291613"/>
    </source>
</evidence>
<dbReference type="RefSeq" id="WP_131004124.1">
    <property type="nucleotide sequence ID" value="NZ_JBHSZR010000009.1"/>
</dbReference>
<protein>
    <submittedName>
        <fullName evidence="1">Uncharacterized protein</fullName>
    </submittedName>
</protein>